<feature type="transmembrane region" description="Helical" evidence="9">
    <location>
        <begin position="236"/>
        <end position="255"/>
    </location>
</feature>
<feature type="transmembrane region" description="Helical" evidence="9">
    <location>
        <begin position="939"/>
        <end position="961"/>
    </location>
</feature>
<dbReference type="PANTHER" id="PTHR24223:SF448">
    <property type="entry name" value="FI20146P1-RELATED"/>
    <property type="match status" value="1"/>
</dbReference>
<dbReference type="Pfam" id="PF00664">
    <property type="entry name" value="ABC_membrane"/>
    <property type="match status" value="2"/>
</dbReference>
<feature type="transmembrane region" description="Helical" evidence="9">
    <location>
        <begin position="756"/>
        <end position="778"/>
    </location>
</feature>
<sequence length="1292" mass="147167">MDKSQRKEKKNPRQNANPISILTFWWILKLFVRGYKKELQEDDLYSPLRVDRSNYLGERIVQNWEIEVKQCEKRKDNSKPSLNRVLYKCFGKIVIGTGIALFILEFGIRLVQPFLLATLLRYFSGMREDWTNDIYYYATGFCLLPLLDALILHASLQTLMHVGMKVRVACCTLIYRKILRLSNSVLENDTSTGQIVNFLSTDVNRLDYFVFTIHYLWIGPIQTILITYLIYREIGIGAIAGMTVFLLCVPLQTYFGRKISRLTHACAQRTDARISLMNQIIAGVEIIKMYVWEIPYSRLVEKARGKEINVLKKYAIIEQIGLTTDIFVPRVSLFTTILTYVLTGQYIDAEKVFMATSFYNILRGSMTAGFPLSVHLMAEALVSIRRLEKFMLHAEISEPQKIANQVASQSNPIYIKNVSARWSETRDYALQNIDLKVRAGDFIAVIGQIGSGKSSLLQAILRELPLTEGVLETSGRVSFADQRPWLFASTVRQNILFGQPYNEVRYNEVIRVCQLKRDLELLAHRDGTIVGERGINLSGGQKARVNLARALYADADIYLLDDPLSAVDTHVGKSIVDECILGFLKGKTRILVTHQIQYLKSADQIIVMNNGSIQAIGNFEELQSMDLDFMKIFQEEEDRKAMAKEIETKAEKRKTIDESQKEDGEVVPEQKPEDTSETRAFGKISFATFFAYWKACRNVFLVFMVPLLFIICQTMASSSDYLVAFWVNTEVASWTKNDNGTKEFQWNSPLTRNQVIYLYSGLTFGFVCIYVIQTFTYYGACMRVSKNLHAQMFRSIIRAVMYFYNTNPAGRILNRFSKDIGIIDKNMPFTMFDVMMMLLTFTSAIVIVGTVSPWLLIPTSVIILIFYFLRVVYITTSRAVKRMEGIARSPVFDHLGATLQGLTTIRAFNAQEIVTTEFDNRQDSHTSTWFILITISRVFGLYIEVFCLIYIAFIMITFLVFDHLAVVGDIGLVITQFTAITGTLQWGMRQTAELENQITSVERVVEYSNLEEEPFLDGTPDKKPPEEWPTKGLVEFKDVRLKYGPKSAYVLKGINFVISPKEKVGVVGRTGAGKTSLISALFRLAYIEGEITIDGIPTDKIALHDFRSKISIIPQEPVLFAGSLRRNLDPFDEYSDTVLWEALEQVEFKEMIADLAAGLNTKVAEEGANFSVGQRQLLCLVRALVRNNKIMVLDEATANVDPQTDSLIQKTVRKKFVDCTVFTIAHRLNTIMDSDKVLVMDQGNLVEFDHPYILLQKKGYFYNMVQQTGDVMANNLLETAKNCFYNKNEATY</sequence>
<evidence type="ECO:0000256" key="4">
    <source>
        <dbReference type="ARBA" id="ARBA00022741"/>
    </source>
</evidence>
<dbReference type="InterPro" id="IPR050173">
    <property type="entry name" value="ABC_transporter_C-like"/>
</dbReference>
<dbReference type="CDD" id="cd03244">
    <property type="entry name" value="ABCC_MRP_domain2"/>
    <property type="match status" value="1"/>
</dbReference>
<dbReference type="FunFam" id="1.20.1560.10:FF:000026">
    <property type="entry name" value="Multidrug resistance-associated protein lethal(2)03659"/>
    <property type="match status" value="1"/>
</dbReference>
<evidence type="ECO:0000256" key="9">
    <source>
        <dbReference type="SAM" id="Phobius"/>
    </source>
</evidence>
<evidence type="ECO:0000259" key="10">
    <source>
        <dbReference type="PROSITE" id="PS50893"/>
    </source>
</evidence>
<keyword evidence="2" id="KW-0813">Transport</keyword>
<dbReference type="CDD" id="cd03250">
    <property type="entry name" value="ABCC_MRP_domain1"/>
    <property type="match status" value="1"/>
</dbReference>
<keyword evidence="3 9" id="KW-0812">Transmembrane</keyword>
<dbReference type="PROSITE" id="PS50929">
    <property type="entry name" value="ABC_TM1F"/>
    <property type="match status" value="2"/>
</dbReference>
<feature type="transmembrane region" description="Helical" evidence="9">
    <location>
        <begin position="829"/>
        <end position="848"/>
    </location>
</feature>
<evidence type="ECO:0000313" key="13">
    <source>
        <dbReference type="RefSeq" id="XP_017883367.1"/>
    </source>
</evidence>
<keyword evidence="4" id="KW-0547">Nucleotide-binding</keyword>
<keyword evidence="5" id="KW-0067">ATP-binding</keyword>
<dbReference type="InterPro" id="IPR011527">
    <property type="entry name" value="ABC1_TM_dom"/>
</dbReference>
<dbReference type="SUPFAM" id="SSF90123">
    <property type="entry name" value="ABC transporter transmembrane region"/>
    <property type="match status" value="2"/>
</dbReference>
<dbReference type="PROSITE" id="PS50893">
    <property type="entry name" value="ABC_TRANSPORTER_2"/>
    <property type="match status" value="2"/>
</dbReference>
<dbReference type="Proteomes" id="UP000694925">
    <property type="component" value="Unplaced"/>
</dbReference>
<dbReference type="SUPFAM" id="SSF52540">
    <property type="entry name" value="P-loop containing nucleoside triphosphate hydrolases"/>
    <property type="match status" value="2"/>
</dbReference>
<dbReference type="GO" id="GO:0140359">
    <property type="term" value="F:ABC-type transporter activity"/>
    <property type="evidence" value="ECO:0007669"/>
    <property type="project" value="InterPro"/>
</dbReference>
<feature type="region of interest" description="Disordered" evidence="8">
    <location>
        <begin position="651"/>
        <end position="673"/>
    </location>
</feature>
<dbReference type="RefSeq" id="XP_026670978.1">
    <property type="nucleotide sequence ID" value="XM_026815177.1"/>
</dbReference>
<dbReference type="PANTHER" id="PTHR24223">
    <property type="entry name" value="ATP-BINDING CASSETTE SUB-FAMILY C"/>
    <property type="match status" value="1"/>
</dbReference>
<dbReference type="CDD" id="cd18579">
    <property type="entry name" value="ABC_6TM_ABCC_D1"/>
    <property type="match status" value="1"/>
</dbReference>
<organism evidence="12 15">
    <name type="scientific">Ceratina calcarata</name>
    <dbReference type="NCBI Taxonomy" id="156304"/>
    <lineage>
        <taxon>Eukaryota</taxon>
        <taxon>Metazoa</taxon>
        <taxon>Ecdysozoa</taxon>
        <taxon>Arthropoda</taxon>
        <taxon>Hexapoda</taxon>
        <taxon>Insecta</taxon>
        <taxon>Pterygota</taxon>
        <taxon>Neoptera</taxon>
        <taxon>Endopterygota</taxon>
        <taxon>Hymenoptera</taxon>
        <taxon>Apocrita</taxon>
        <taxon>Aculeata</taxon>
        <taxon>Apoidea</taxon>
        <taxon>Anthophila</taxon>
        <taxon>Apidae</taxon>
        <taxon>Ceratina</taxon>
        <taxon>Zadontomerus</taxon>
    </lineage>
</organism>
<dbReference type="FunFam" id="1.20.1560.10:FF:000014">
    <property type="entry name" value="Multidrug resistance-associated protein member 4"/>
    <property type="match status" value="1"/>
</dbReference>
<reference evidence="13 14" key="1">
    <citation type="submission" date="2025-04" db="UniProtKB">
        <authorList>
            <consortium name="RefSeq"/>
        </authorList>
    </citation>
    <scope>IDENTIFICATION</scope>
    <source>
        <tissue evidence="13 14">Whole body</tissue>
    </source>
</reference>
<evidence type="ECO:0000256" key="1">
    <source>
        <dbReference type="ARBA" id="ARBA00004141"/>
    </source>
</evidence>
<dbReference type="RefSeq" id="XP_017883368.1">
    <property type="nucleotide sequence ID" value="XM_018027879.2"/>
</dbReference>
<evidence type="ECO:0000256" key="6">
    <source>
        <dbReference type="ARBA" id="ARBA00022989"/>
    </source>
</evidence>
<evidence type="ECO:0000256" key="2">
    <source>
        <dbReference type="ARBA" id="ARBA00022448"/>
    </source>
</evidence>
<evidence type="ECO:0000259" key="11">
    <source>
        <dbReference type="PROSITE" id="PS50929"/>
    </source>
</evidence>
<dbReference type="InterPro" id="IPR036640">
    <property type="entry name" value="ABC1_TM_sf"/>
</dbReference>
<feature type="transmembrane region" description="Helical" evidence="9">
    <location>
        <begin position="699"/>
        <end position="716"/>
    </location>
</feature>
<dbReference type="Gene3D" id="1.20.1560.10">
    <property type="entry name" value="ABC transporter type 1, transmembrane domain"/>
    <property type="match status" value="2"/>
</dbReference>
<evidence type="ECO:0000256" key="8">
    <source>
        <dbReference type="SAM" id="MobiDB-lite"/>
    </source>
</evidence>
<evidence type="ECO:0000313" key="14">
    <source>
        <dbReference type="RefSeq" id="XP_017883368.1"/>
    </source>
</evidence>
<accession>A0AAJ7S3Y1</accession>
<evidence type="ECO:0000256" key="3">
    <source>
        <dbReference type="ARBA" id="ARBA00022692"/>
    </source>
</evidence>
<evidence type="ECO:0000313" key="12">
    <source>
        <dbReference type="Proteomes" id="UP000694925"/>
    </source>
</evidence>
<feature type="domain" description="ABC transmembrane type-1" evidence="11">
    <location>
        <begin position="98"/>
        <end position="378"/>
    </location>
</feature>
<dbReference type="GO" id="GO:0016887">
    <property type="term" value="F:ATP hydrolysis activity"/>
    <property type="evidence" value="ECO:0007669"/>
    <property type="project" value="InterPro"/>
</dbReference>
<dbReference type="SMART" id="SM00382">
    <property type="entry name" value="AAA"/>
    <property type="match status" value="2"/>
</dbReference>
<evidence type="ECO:0000256" key="7">
    <source>
        <dbReference type="ARBA" id="ARBA00023136"/>
    </source>
</evidence>
<dbReference type="RefSeq" id="XP_017883367.1">
    <property type="nucleotide sequence ID" value="XM_018027878.2"/>
</dbReference>
<feature type="transmembrane region" description="Helical" evidence="9">
    <location>
        <begin position="134"/>
        <end position="156"/>
    </location>
</feature>
<dbReference type="InterPro" id="IPR044746">
    <property type="entry name" value="ABCC_6TM_D1"/>
</dbReference>
<feature type="domain" description="ABC transmembrane type-1" evidence="11">
    <location>
        <begin position="707"/>
        <end position="996"/>
    </location>
</feature>
<dbReference type="RefSeq" id="XP_026670979.1">
    <property type="nucleotide sequence ID" value="XM_026815178.1"/>
</dbReference>
<feature type="transmembrane region" description="Helical" evidence="9">
    <location>
        <begin position="93"/>
        <end position="114"/>
    </location>
</feature>
<dbReference type="InterPro" id="IPR003439">
    <property type="entry name" value="ABC_transporter-like_ATP-bd"/>
</dbReference>
<feature type="transmembrane region" description="Helical" evidence="9">
    <location>
        <begin position="208"/>
        <end position="230"/>
    </location>
</feature>
<dbReference type="Pfam" id="PF00005">
    <property type="entry name" value="ABC_tran"/>
    <property type="match status" value="2"/>
</dbReference>
<dbReference type="FunFam" id="3.40.50.300:FF:001726">
    <property type="entry name" value="Multidrug resistance-associated protein 4"/>
    <property type="match status" value="1"/>
</dbReference>
<dbReference type="FunFam" id="3.40.50.300:FF:000163">
    <property type="entry name" value="Multidrug resistance-associated protein member 4"/>
    <property type="match status" value="1"/>
</dbReference>
<gene>
    <name evidence="13 14 15 16" type="primary">LOC108626926</name>
</gene>
<dbReference type="InterPro" id="IPR003593">
    <property type="entry name" value="AAA+_ATPase"/>
</dbReference>
<keyword evidence="6 9" id="KW-1133">Transmembrane helix</keyword>
<keyword evidence="7 9" id="KW-0472">Membrane</keyword>
<comment type="subcellular location">
    <subcellularLocation>
        <location evidence="1">Membrane</location>
        <topology evidence="1">Multi-pass membrane protein</topology>
    </subcellularLocation>
</comment>
<dbReference type="KEGG" id="ccal:108626926"/>
<feature type="transmembrane region" description="Helical" evidence="9">
    <location>
        <begin position="854"/>
        <end position="873"/>
    </location>
</feature>
<protein>
    <submittedName>
        <fullName evidence="13 14">Probable multidrug resistance-associated protein lethal(2)03659</fullName>
    </submittedName>
</protein>
<name>A0AAJ7S3Y1_9HYME</name>
<dbReference type="GeneID" id="108626926"/>
<dbReference type="InterPro" id="IPR027417">
    <property type="entry name" value="P-loop_NTPase"/>
</dbReference>
<feature type="domain" description="ABC transporter" evidence="10">
    <location>
        <begin position="413"/>
        <end position="635"/>
    </location>
</feature>
<dbReference type="Gene3D" id="3.40.50.300">
    <property type="entry name" value="P-loop containing nucleotide triphosphate hydrolases"/>
    <property type="match status" value="2"/>
</dbReference>
<dbReference type="InterPro" id="IPR017871">
    <property type="entry name" value="ABC_transporter-like_CS"/>
</dbReference>
<keyword evidence="12" id="KW-1185">Reference proteome</keyword>
<dbReference type="GO" id="GO:0016020">
    <property type="term" value="C:membrane"/>
    <property type="evidence" value="ECO:0007669"/>
    <property type="project" value="UniProtKB-SubCell"/>
</dbReference>
<dbReference type="GO" id="GO:0005524">
    <property type="term" value="F:ATP binding"/>
    <property type="evidence" value="ECO:0007669"/>
    <property type="project" value="UniProtKB-KW"/>
</dbReference>
<feature type="domain" description="ABC transporter" evidence="10">
    <location>
        <begin position="1034"/>
        <end position="1267"/>
    </location>
</feature>
<dbReference type="PROSITE" id="PS00211">
    <property type="entry name" value="ABC_TRANSPORTER_1"/>
    <property type="match status" value="2"/>
</dbReference>
<evidence type="ECO:0000313" key="16">
    <source>
        <dbReference type="RefSeq" id="XP_026670979.1"/>
    </source>
</evidence>
<proteinExistence type="predicted"/>
<evidence type="ECO:0000256" key="5">
    <source>
        <dbReference type="ARBA" id="ARBA00022840"/>
    </source>
</evidence>
<evidence type="ECO:0000313" key="15">
    <source>
        <dbReference type="RefSeq" id="XP_026670978.1"/>
    </source>
</evidence>